<proteinExistence type="predicted"/>
<dbReference type="GO" id="GO:0004061">
    <property type="term" value="F:arylformamidase activity"/>
    <property type="evidence" value="ECO:0007669"/>
    <property type="project" value="InterPro"/>
</dbReference>
<dbReference type="PANTHER" id="PTHR43564:SF2">
    <property type="entry name" value="BLR6059 PROTEIN"/>
    <property type="match status" value="1"/>
</dbReference>
<evidence type="ECO:0000313" key="2">
    <source>
        <dbReference type="Proteomes" id="UP000443843"/>
    </source>
</evidence>
<dbReference type="RefSeq" id="WP_160382543.1">
    <property type="nucleotide sequence ID" value="NZ_WNXQ01000004.1"/>
</dbReference>
<gene>
    <name evidence="1" type="ORF">GLS40_09620</name>
</gene>
<sequence>MRRFVDISVPLQGGIKSDPPASRPEITYRDHAQTAPNIAEFFGVGVDALPEGLYAAVETCHLTTHTGTHVDAPYHYFPRMDEDLVEGGRPSLRIGEVPLEWCMQPAVKLDFRHFDHGYVATRADVIAELERIGHRLSPLEIVVVNTSAGLRYGQDDYLDSGCGMGHEATLWLLQQGVRMVGTDAWSWDAPFSHTRERVRQSGNASLIWEGHRAGRNIGYSQIEKLSNLEKLPSTGFEIACFPVHVKDASAGWTRAVAIFDE</sequence>
<dbReference type="Pfam" id="PF04199">
    <property type="entry name" value="Cyclase"/>
    <property type="match status" value="1"/>
</dbReference>
<dbReference type="SUPFAM" id="SSF102198">
    <property type="entry name" value="Putative cyclase"/>
    <property type="match status" value="1"/>
</dbReference>
<comment type="caution">
    <text evidence="1">The sequence shown here is derived from an EMBL/GenBank/DDBJ whole genome shotgun (WGS) entry which is preliminary data.</text>
</comment>
<protein>
    <submittedName>
        <fullName evidence="1">Cyclase family protein</fullName>
    </submittedName>
</protein>
<reference evidence="1 2" key="1">
    <citation type="submission" date="2019-11" db="EMBL/GenBank/DDBJ databases">
        <title>Pseudooceanicola pacifica sp. nov., isolated from deep-sea sediment of the Pacific Ocean.</title>
        <authorList>
            <person name="Lyu L."/>
        </authorList>
    </citation>
    <scope>NUCLEOTIDE SEQUENCE [LARGE SCALE GENOMIC DNA]</scope>
    <source>
        <strain evidence="1 2">216_PA32_1</strain>
    </source>
</reference>
<dbReference type="PANTHER" id="PTHR43564">
    <property type="entry name" value="KYNURENINE FORMAMIDASE-LIKE PROTEIN"/>
    <property type="match status" value="1"/>
</dbReference>
<dbReference type="EMBL" id="WNXQ01000004">
    <property type="protein sequence ID" value="MWB78282.1"/>
    <property type="molecule type" value="Genomic_DNA"/>
</dbReference>
<evidence type="ECO:0000313" key="1">
    <source>
        <dbReference type="EMBL" id="MWB78282.1"/>
    </source>
</evidence>
<dbReference type="AlphaFoldDB" id="A0A844WD61"/>
<dbReference type="Proteomes" id="UP000443843">
    <property type="component" value="Unassembled WGS sequence"/>
</dbReference>
<organism evidence="1 2">
    <name type="scientific">Pseudooceanicola pacificus</name>
    <dbReference type="NCBI Taxonomy" id="2676438"/>
    <lineage>
        <taxon>Bacteria</taxon>
        <taxon>Pseudomonadati</taxon>
        <taxon>Pseudomonadota</taxon>
        <taxon>Alphaproteobacteria</taxon>
        <taxon>Rhodobacterales</taxon>
        <taxon>Paracoccaceae</taxon>
        <taxon>Pseudooceanicola</taxon>
    </lineage>
</organism>
<dbReference type="Gene3D" id="3.50.30.50">
    <property type="entry name" value="Putative cyclase"/>
    <property type="match status" value="1"/>
</dbReference>
<dbReference type="GO" id="GO:0019441">
    <property type="term" value="P:L-tryptophan catabolic process to kynurenine"/>
    <property type="evidence" value="ECO:0007669"/>
    <property type="project" value="InterPro"/>
</dbReference>
<name>A0A844WD61_9RHOB</name>
<dbReference type="InterPro" id="IPR007325">
    <property type="entry name" value="KFase/CYL"/>
</dbReference>
<keyword evidence="2" id="KW-1185">Reference proteome</keyword>
<dbReference type="InterPro" id="IPR037175">
    <property type="entry name" value="KFase_sf"/>
</dbReference>
<accession>A0A844WD61</accession>